<organism evidence="1 2">
    <name type="scientific">Parahalioglobus pacificus</name>
    <dbReference type="NCBI Taxonomy" id="930806"/>
    <lineage>
        <taxon>Bacteria</taxon>
        <taxon>Pseudomonadati</taxon>
        <taxon>Pseudomonadota</taxon>
        <taxon>Gammaproteobacteria</taxon>
        <taxon>Cellvibrionales</taxon>
        <taxon>Halieaceae</taxon>
        <taxon>Parahalioglobus</taxon>
    </lineage>
</organism>
<comment type="caution">
    <text evidence="1">The sequence shown here is derived from an EMBL/GenBank/DDBJ whole genome shotgun (WGS) entry which is preliminary data.</text>
</comment>
<name>A0A919CI86_9GAMM</name>
<keyword evidence="2" id="KW-1185">Reference proteome</keyword>
<proteinExistence type="predicted"/>
<accession>A0A919CI86</accession>
<evidence type="ECO:0000313" key="1">
    <source>
        <dbReference type="EMBL" id="GHD25503.1"/>
    </source>
</evidence>
<evidence type="ECO:0008006" key="3">
    <source>
        <dbReference type="Google" id="ProtNLM"/>
    </source>
</evidence>
<evidence type="ECO:0000313" key="2">
    <source>
        <dbReference type="Proteomes" id="UP000644693"/>
    </source>
</evidence>
<sequence length="163" mass="18149">MSVSNKPSLITSEFIVYARNEFRLDWDGIHGAPHWARVRHNGLLLAEHTGANRRVVEYFAFIHDLGRHNDGYDPEHGHRAVDIARQIAGDLIEISGEELDLLVEACSGHSDGHLTADVTVMTCWDADRLDLGRVGIRPDPDRLCTAAARKSGVLNAAYERSLR</sequence>
<protein>
    <recommendedName>
        <fullName evidence="3">HD domain-containing protein</fullName>
    </recommendedName>
</protein>
<gene>
    <name evidence="1" type="ORF">GCM10007053_01370</name>
</gene>
<dbReference type="EMBL" id="BMYM01000001">
    <property type="protein sequence ID" value="GHD25503.1"/>
    <property type="molecule type" value="Genomic_DNA"/>
</dbReference>
<reference evidence="1" key="1">
    <citation type="journal article" date="2014" name="Int. J. Syst. Evol. Microbiol.">
        <title>Complete genome sequence of Corynebacterium casei LMG S-19264T (=DSM 44701T), isolated from a smear-ripened cheese.</title>
        <authorList>
            <consortium name="US DOE Joint Genome Institute (JGI-PGF)"/>
            <person name="Walter F."/>
            <person name="Albersmeier A."/>
            <person name="Kalinowski J."/>
            <person name="Ruckert C."/>
        </authorList>
    </citation>
    <scope>NUCLEOTIDE SEQUENCE</scope>
    <source>
        <strain evidence="1">KCTC 23430</strain>
    </source>
</reference>
<dbReference type="AlphaFoldDB" id="A0A919CI86"/>
<dbReference type="Proteomes" id="UP000644693">
    <property type="component" value="Unassembled WGS sequence"/>
</dbReference>
<dbReference type="Gene3D" id="1.10.3210.10">
    <property type="entry name" value="Hypothetical protein af1432"/>
    <property type="match status" value="1"/>
</dbReference>
<reference evidence="1" key="2">
    <citation type="submission" date="2020-09" db="EMBL/GenBank/DDBJ databases">
        <authorList>
            <person name="Sun Q."/>
            <person name="Kim S."/>
        </authorList>
    </citation>
    <scope>NUCLEOTIDE SEQUENCE</scope>
    <source>
        <strain evidence="1">KCTC 23430</strain>
    </source>
</reference>
<dbReference type="SUPFAM" id="SSF109604">
    <property type="entry name" value="HD-domain/PDEase-like"/>
    <property type="match status" value="1"/>
</dbReference>